<name>A0A0R3LV86_9BRAD</name>
<dbReference type="Proteomes" id="UP000050863">
    <property type="component" value="Unassembled WGS sequence"/>
</dbReference>
<reference evidence="1 2" key="1">
    <citation type="submission" date="2014-03" db="EMBL/GenBank/DDBJ databases">
        <title>Bradyrhizobium valentinum sp. nov., isolated from effective nodules of Lupinus mariae-josephae, a lupine endemic of basic-lime soils in Eastern Spain.</title>
        <authorList>
            <person name="Duran D."/>
            <person name="Rey L."/>
            <person name="Navarro A."/>
            <person name="Busquets A."/>
            <person name="Imperial J."/>
            <person name="Ruiz-Argueso T."/>
        </authorList>
    </citation>
    <scope>NUCLEOTIDE SEQUENCE [LARGE SCALE GENOMIC DNA]</scope>
    <source>
        <strain evidence="1 2">PAC68</strain>
    </source>
</reference>
<dbReference type="EMBL" id="LLXZ01000044">
    <property type="protein sequence ID" value="KRR11643.1"/>
    <property type="molecule type" value="Genomic_DNA"/>
</dbReference>
<gene>
    <name evidence="1" type="ORF">CQ12_37555</name>
</gene>
<evidence type="ECO:0000313" key="1">
    <source>
        <dbReference type="EMBL" id="KRR11643.1"/>
    </source>
</evidence>
<dbReference type="AlphaFoldDB" id="A0A0R3LV86"/>
<protein>
    <submittedName>
        <fullName evidence="1">Uncharacterized protein</fullName>
    </submittedName>
</protein>
<sequence>MRDRFSAAGPVEFHRREIELTVAAAEIEAAEMLFDFEIGRAVFRRRRSRARCTRRVRLVAPCMVTVRSAGFARKKKIRLRRSRI</sequence>
<comment type="caution">
    <text evidence="1">The sequence shown here is derived from an EMBL/GenBank/DDBJ whole genome shotgun (WGS) entry which is preliminary data.</text>
</comment>
<organism evidence="1 2">
    <name type="scientific">Bradyrhizobium jicamae</name>
    <dbReference type="NCBI Taxonomy" id="280332"/>
    <lineage>
        <taxon>Bacteria</taxon>
        <taxon>Pseudomonadati</taxon>
        <taxon>Pseudomonadota</taxon>
        <taxon>Alphaproteobacteria</taxon>
        <taxon>Hyphomicrobiales</taxon>
        <taxon>Nitrobacteraceae</taxon>
        <taxon>Bradyrhizobium</taxon>
    </lineage>
</organism>
<keyword evidence="2" id="KW-1185">Reference proteome</keyword>
<accession>A0A0R3LV86</accession>
<evidence type="ECO:0000313" key="2">
    <source>
        <dbReference type="Proteomes" id="UP000050863"/>
    </source>
</evidence>
<proteinExistence type="predicted"/>